<dbReference type="AlphaFoldDB" id="A0ABD6C968"/>
<name>A0ABD6C968_9EURY</name>
<reference evidence="3 4" key="1">
    <citation type="journal article" date="2019" name="Int. J. Syst. Evol. Microbiol.">
        <title>The Global Catalogue of Microorganisms (GCM) 10K type strain sequencing project: providing services to taxonomists for standard genome sequencing and annotation.</title>
        <authorList>
            <consortium name="The Broad Institute Genomics Platform"/>
            <consortium name="The Broad Institute Genome Sequencing Center for Infectious Disease"/>
            <person name="Wu L."/>
            <person name="Ma J."/>
        </authorList>
    </citation>
    <scope>NUCLEOTIDE SEQUENCE [LARGE SCALE GENOMIC DNA]</scope>
    <source>
        <strain evidence="3 4">CGMCC 1.12125</strain>
    </source>
</reference>
<keyword evidence="1" id="KW-0413">Isomerase</keyword>
<proteinExistence type="predicted"/>
<evidence type="ECO:0000259" key="2">
    <source>
        <dbReference type="Pfam" id="PF01361"/>
    </source>
</evidence>
<evidence type="ECO:0000313" key="3">
    <source>
        <dbReference type="EMBL" id="MFD1586610.1"/>
    </source>
</evidence>
<evidence type="ECO:0000256" key="1">
    <source>
        <dbReference type="ARBA" id="ARBA00023235"/>
    </source>
</evidence>
<feature type="domain" description="4-oxalocrotonate tautomerase-like" evidence="2">
    <location>
        <begin position="68"/>
        <end position="114"/>
    </location>
</feature>
<dbReference type="GO" id="GO:0016853">
    <property type="term" value="F:isomerase activity"/>
    <property type="evidence" value="ECO:0007669"/>
    <property type="project" value="UniProtKB-KW"/>
</dbReference>
<dbReference type="InterPro" id="IPR014347">
    <property type="entry name" value="Tautomerase/MIF_sf"/>
</dbReference>
<dbReference type="SUPFAM" id="SSF55331">
    <property type="entry name" value="Tautomerase/MIF"/>
    <property type="match status" value="1"/>
</dbReference>
<comment type="caution">
    <text evidence="3">The sequence shown here is derived from an EMBL/GenBank/DDBJ whole genome shotgun (WGS) entry which is preliminary data.</text>
</comment>
<protein>
    <submittedName>
        <fullName evidence="3">Tautomerase family protein</fullName>
    </submittedName>
</protein>
<keyword evidence="4" id="KW-1185">Reference proteome</keyword>
<dbReference type="Pfam" id="PF01361">
    <property type="entry name" value="Tautomerase"/>
    <property type="match status" value="1"/>
</dbReference>
<dbReference type="RefSeq" id="WP_247379353.1">
    <property type="nucleotide sequence ID" value="NZ_JALLGV010000007.1"/>
</dbReference>
<accession>A0ABD6C968</accession>
<gene>
    <name evidence="3" type="ORF">ACFR9U_06420</name>
</gene>
<organism evidence="3 4">
    <name type="scientific">Halorientalis brevis</name>
    <dbReference type="NCBI Taxonomy" id="1126241"/>
    <lineage>
        <taxon>Archaea</taxon>
        <taxon>Methanobacteriati</taxon>
        <taxon>Methanobacteriota</taxon>
        <taxon>Stenosarchaea group</taxon>
        <taxon>Halobacteria</taxon>
        <taxon>Halobacteriales</taxon>
        <taxon>Haloarculaceae</taxon>
        <taxon>Halorientalis</taxon>
    </lineage>
</organism>
<dbReference type="EMBL" id="JBHUDJ010000002">
    <property type="protein sequence ID" value="MFD1586610.1"/>
    <property type="molecule type" value="Genomic_DNA"/>
</dbReference>
<evidence type="ECO:0000313" key="4">
    <source>
        <dbReference type="Proteomes" id="UP001597119"/>
    </source>
</evidence>
<dbReference type="InterPro" id="IPR004370">
    <property type="entry name" value="4-OT-like_dom"/>
</dbReference>
<dbReference type="Proteomes" id="UP001597119">
    <property type="component" value="Unassembled WGS sequence"/>
</dbReference>
<sequence>MPLLQFETTVELSADEKRTFADAVRDLYGEIMQTGTSHAAVVVRPRSPGELSIGRGVPDEDYLFLDAEIRRGRSSETKRELALALMDLAAEEFEIPTPNMKVVFTEHEGANMMGYDRVGAEWDPSEGSE</sequence>
<dbReference type="Gene3D" id="3.30.429.10">
    <property type="entry name" value="Macrophage Migration Inhibitory Factor"/>
    <property type="match status" value="1"/>
</dbReference>